<accession>A0A0A8ZZB8</accession>
<sequence length="199" mass="22917">MAVRPLELWNRWAIQILLLLSLSLQVLLLPLAGIRWRRASILLRGLLWLAYQLADSTAIYAIVHLSLNTIPREHRLVPFWAPFLLLHLGGPDSIGAYALQDNQLWQRNLQILIIQVLAATYVLYKRLPRGDSFLMLAAFLMWAVGTAKYVERVMALRGGNLDSIRNSLKKEPLAKHHHFNLLDQRLMEKHADDEETCLR</sequence>
<protein>
    <recommendedName>
        <fullName evidence="2">DUF4220 domain-containing protein</fullName>
    </recommendedName>
</protein>
<reference evidence="3" key="2">
    <citation type="journal article" date="2015" name="Data Brief">
        <title>Shoot transcriptome of the giant reed, Arundo donax.</title>
        <authorList>
            <person name="Barrero R.A."/>
            <person name="Guerrero F.D."/>
            <person name="Moolhuijzen P."/>
            <person name="Goolsby J.A."/>
            <person name="Tidwell J."/>
            <person name="Bellgard S.E."/>
            <person name="Bellgard M.I."/>
        </authorList>
    </citation>
    <scope>NUCLEOTIDE SEQUENCE</scope>
    <source>
        <tissue evidence="3">Shoot tissue taken approximately 20 cm above the soil surface</tissue>
    </source>
</reference>
<feature type="transmembrane region" description="Helical" evidence="1">
    <location>
        <begin position="12"/>
        <end position="34"/>
    </location>
</feature>
<reference evidence="3" key="1">
    <citation type="submission" date="2014-09" db="EMBL/GenBank/DDBJ databases">
        <authorList>
            <person name="Magalhaes I.L.F."/>
            <person name="Oliveira U."/>
            <person name="Santos F.R."/>
            <person name="Vidigal T.H.D.A."/>
            <person name="Brescovit A.D."/>
            <person name="Santos A.J."/>
        </authorList>
    </citation>
    <scope>NUCLEOTIDE SEQUENCE</scope>
    <source>
        <tissue evidence="3">Shoot tissue taken approximately 20 cm above the soil surface</tissue>
    </source>
</reference>
<dbReference type="PANTHER" id="PTHR31325">
    <property type="entry name" value="OS01G0798800 PROTEIN-RELATED"/>
    <property type="match status" value="1"/>
</dbReference>
<name>A0A0A8ZZB8_ARUDO</name>
<evidence type="ECO:0000259" key="2">
    <source>
        <dbReference type="Pfam" id="PF13968"/>
    </source>
</evidence>
<dbReference type="AlphaFoldDB" id="A0A0A8ZZB8"/>
<evidence type="ECO:0000313" key="3">
    <source>
        <dbReference type="EMBL" id="JAD44176.1"/>
    </source>
</evidence>
<dbReference type="EMBL" id="GBRH01253719">
    <property type="protein sequence ID" value="JAD44176.1"/>
    <property type="molecule type" value="Transcribed_RNA"/>
</dbReference>
<feature type="domain" description="DUF4220" evidence="2">
    <location>
        <begin position="48"/>
        <end position="182"/>
    </location>
</feature>
<organism evidence="3">
    <name type="scientific">Arundo donax</name>
    <name type="common">Giant reed</name>
    <name type="synonym">Donax arundinaceus</name>
    <dbReference type="NCBI Taxonomy" id="35708"/>
    <lineage>
        <taxon>Eukaryota</taxon>
        <taxon>Viridiplantae</taxon>
        <taxon>Streptophyta</taxon>
        <taxon>Embryophyta</taxon>
        <taxon>Tracheophyta</taxon>
        <taxon>Spermatophyta</taxon>
        <taxon>Magnoliopsida</taxon>
        <taxon>Liliopsida</taxon>
        <taxon>Poales</taxon>
        <taxon>Poaceae</taxon>
        <taxon>PACMAD clade</taxon>
        <taxon>Arundinoideae</taxon>
        <taxon>Arundineae</taxon>
        <taxon>Arundo</taxon>
    </lineage>
</organism>
<proteinExistence type="predicted"/>
<keyword evidence="1" id="KW-0812">Transmembrane</keyword>
<keyword evidence="1" id="KW-0472">Membrane</keyword>
<evidence type="ECO:0000256" key="1">
    <source>
        <dbReference type="SAM" id="Phobius"/>
    </source>
</evidence>
<keyword evidence="1" id="KW-1133">Transmembrane helix</keyword>
<dbReference type="InterPro" id="IPR025315">
    <property type="entry name" value="DUF4220"/>
</dbReference>
<dbReference type="Pfam" id="PF13968">
    <property type="entry name" value="DUF4220"/>
    <property type="match status" value="1"/>
</dbReference>